<dbReference type="PANTHER" id="PTHR43563">
    <property type="entry name" value="AMINE OXIDASE"/>
    <property type="match status" value="1"/>
</dbReference>
<dbReference type="InterPro" id="IPR002937">
    <property type="entry name" value="Amino_oxidase"/>
</dbReference>
<keyword evidence="3 6" id="KW-0560">Oxidoreductase</keyword>
<dbReference type="STRING" id="1448308.A0A2T2NB33"/>
<comment type="cofactor">
    <cofactor evidence="1 6">
        <name>FAD</name>
        <dbReference type="ChEBI" id="CHEBI:57692"/>
    </cofactor>
</comment>
<evidence type="ECO:0000256" key="6">
    <source>
        <dbReference type="RuleBase" id="RU362067"/>
    </source>
</evidence>
<dbReference type="GO" id="GO:0097621">
    <property type="term" value="F:monoamine oxidase activity"/>
    <property type="evidence" value="ECO:0007669"/>
    <property type="project" value="UniProtKB-EC"/>
</dbReference>
<organism evidence="8 9">
    <name type="scientific">Corynespora cassiicola Philippines</name>
    <dbReference type="NCBI Taxonomy" id="1448308"/>
    <lineage>
        <taxon>Eukaryota</taxon>
        <taxon>Fungi</taxon>
        <taxon>Dikarya</taxon>
        <taxon>Ascomycota</taxon>
        <taxon>Pezizomycotina</taxon>
        <taxon>Dothideomycetes</taxon>
        <taxon>Pleosporomycetidae</taxon>
        <taxon>Pleosporales</taxon>
        <taxon>Corynesporascaceae</taxon>
        <taxon>Corynespora</taxon>
    </lineage>
</organism>
<dbReference type="Pfam" id="PF01593">
    <property type="entry name" value="Amino_oxidase"/>
    <property type="match status" value="1"/>
</dbReference>
<dbReference type="EMBL" id="KZ678141">
    <property type="protein sequence ID" value="PSN62671.1"/>
    <property type="molecule type" value="Genomic_DNA"/>
</dbReference>
<evidence type="ECO:0000256" key="4">
    <source>
        <dbReference type="ARBA" id="ARBA00048448"/>
    </source>
</evidence>
<comment type="catalytic activity">
    <reaction evidence="4">
        <text>a secondary aliphatic amine + O2 + H2O = a primary amine + an aldehyde + H2O2</text>
        <dbReference type="Rhea" id="RHEA:26414"/>
        <dbReference type="ChEBI" id="CHEBI:15377"/>
        <dbReference type="ChEBI" id="CHEBI:15379"/>
        <dbReference type="ChEBI" id="CHEBI:16240"/>
        <dbReference type="ChEBI" id="CHEBI:17478"/>
        <dbReference type="ChEBI" id="CHEBI:58855"/>
        <dbReference type="ChEBI" id="CHEBI:65296"/>
        <dbReference type="EC" id="1.4.3.4"/>
    </reaction>
</comment>
<evidence type="ECO:0000256" key="5">
    <source>
        <dbReference type="PIRSR" id="PIRSR601613-1"/>
    </source>
</evidence>
<evidence type="ECO:0000313" key="9">
    <source>
        <dbReference type="Proteomes" id="UP000240883"/>
    </source>
</evidence>
<evidence type="ECO:0000256" key="2">
    <source>
        <dbReference type="ARBA" id="ARBA00005995"/>
    </source>
</evidence>
<dbReference type="OrthoDB" id="7777654at2759"/>
<dbReference type="InterPro" id="IPR036188">
    <property type="entry name" value="FAD/NAD-bd_sf"/>
</dbReference>
<feature type="binding site" evidence="5">
    <location>
        <begin position="91"/>
        <end position="92"/>
    </location>
    <ligand>
        <name>FAD</name>
        <dbReference type="ChEBI" id="CHEBI:57692"/>
    </ligand>
</feature>
<proteinExistence type="inferred from homology"/>
<dbReference type="Gene3D" id="3.90.660.10">
    <property type="match status" value="1"/>
</dbReference>
<keyword evidence="6" id="KW-0274">FAD</keyword>
<dbReference type="EC" id="1.4.3.-" evidence="6"/>
<dbReference type="PRINTS" id="PR00757">
    <property type="entry name" value="AMINEOXDASEF"/>
</dbReference>
<accession>A0A2T2NB33</accession>
<dbReference type="SUPFAM" id="SSF51905">
    <property type="entry name" value="FAD/NAD(P)-binding domain"/>
    <property type="match status" value="1"/>
</dbReference>
<reference evidence="8 9" key="1">
    <citation type="journal article" date="2018" name="Front. Microbiol.">
        <title>Genome-Wide Analysis of Corynespora cassiicola Leaf Fall Disease Putative Effectors.</title>
        <authorList>
            <person name="Lopez D."/>
            <person name="Ribeiro S."/>
            <person name="Label P."/>
            <person name="Fumanal B."/>
            <person name="Venisse J.S."/>
            <person name="Kohler A."/>
            <person name="de Oliveira R.R."/>
            <person name="Labutti K."/>
            <person name="Lipzen A."/>
            <person name="Lail K."/>
            <person name="Bauer D."/>
            <person name="Ohm R.A."/>
            <person name="Barry K.W."/>
            <person name="Spatafora J."/>
            <person name="Grigoriev I.V."/>
            <person name="Martin F.M."/>
            <person name="Pujade-Renaud V."/>
        </authorList>
    </citation>
    <scope>NUCLEOTIDE SEQUENCE [LARGE SCALE GENOMIC DNA]</scope>
    <source>
        <strain evidence="8 9">Philippines</strain>
    </source>
</reference>
<keyword evidence="9" id="KW-1185">Reference proteome</keyword>
<dbReference type="InterPro" id="IPR050703">
    <property type="entry name" value="Flavin_MAO"/>
</dbReference>
<feature type="binding site" evidence="5">
    <location>
        <position position="405"/>
    </location>
    <ligand>
        <name>substrate</name>
    </ligand>
</feature>
<feature type="binding site" evidence="5">
    <location>
        <position position="492"/>
    </location>
    <ligand>
        <name>FAD</name>
        <dbReference type="ChEBI" id="CHEBI:57692"/>
    </ligand>
</feature>
<evidence type="ECO:0000256" key="1">
    <source>
        <dbReference type="ARBA" id="ARBA00001974"/>
    </source>
</evidence>
<evidence type="ECO:0000313" key="8">
    <source>
        <dbReference type="EMBL" id="PSN62671.1"/>
    </source>
</evidence>
<protein>
    <recommendedName>
        <fullName evidence="6">Amine oxidase</fullName>
        <ecNumber evidence="6">1.4.3.-</ecNumber>
    </recommendedName>
</protein>
<feature type="binding site" evidence="5">
    <location>
        <position position="72"/>
    </location>
    <ligand>
        <name>FAD</name>
        <dbReference type="ChEBI" id="CHEBI:57692"/>
    </ligand>
</feature>
<gene>
    <name evidence="8" type="ORF">BS50DRAFT_649841</name>
</gene>
<evidence type="ECO:0000256" key="3">
    <source>
        <dbReference type="ARBA" id="ARBA00023002"/>
    </source>
</evidence>
<feature type="binding site" evidence="5">
    <location>
        <position position="299"/>
    </location>
    <ligand>
        <name>FAD</name>
        <dbReference type="ChEBI" id="CHEBI:57692"/>
    </ligand>
</feature>
<dbReference type="SUPFAM" id="SSF54373">
    <property type="entry name" value="FAD-linked reductases, C-terminal domain"/>
    <property type="match status" value="1"/>
</dbReference>
<evidence type="ECO:0000259" key="7">
    <source>
        <dbReference type="Pfam" id="PF01593"/>
    </source>
</evidence>
<sequence length="521" mass="56703">MPPSALGKVGIGSDIKEAYSVVPSFTIDTNKPVASVTSETPAAGTNFGYSGAAAEIASIVRPNVVVVGAGFSGLMAAHDLQNAGIETVVLEARHRVGGRSWSTQLESGPGIVDLGGAWINKKTQPKIYELTEKFGLETEEQFTDGVEVLQGLDGIPVKLDGSLPSDPSALATAERIQHVMTLIEEAAEKRDIRVWDDFPEEEDVSVADWVHFQNASLWEDPTVRAQVTHFTTSIVGRLPHEVGAHYYLDYIKSGFGWTSLISEGEEGAQSLKLKKGTSSISDALASAMEPASIIIHSPVDNITQSDDSVTVTNTAGQTFRAKKVILANPTYTYTKIDFSPPLPEEKCSLVSQTKYGLYAKVILTYKKSWWKDVGLVGKFTSLIGPINFSWDISDEELEQYSIAFFVTGETRNKWSELSLRERENSVIEHFATLVGPKLADKARDVLEVNYMDWTNENWLEGAPTGAMGPGVLKAYGSELRKPFGNVHIGGSEAAFEWKGYFEGAITSGQRVAQEVIASLQE</sequence>
<name>A0A2T2NB33_CORCC</name>
<dbReference type="Proteomes" id="UP000240883">
    <property type="component" value="Unassembled WGS sequence"/>
</dbReference>
<keyword evidence="6" id="KW-0285">Flavoprotein</keyword>
<comment type="similarity">
    <text evidence="2 6">Belongs to the flavin monoamine oxidase family.</text>
</comment>
<dbReference type="InterPro" id="IPR001613">
    <property type="entry name" value="Flavin_amine_oxidase"/>
</dbReference>
<feature type="domain" description="Amine oxidase" evidence="7">
    <location>
        <begin position="71"/>
        <end position="516"/>
    </location>
</feature>
<dbReference type="AlphaFoldDB" id="A0A2T2NB33"/>
<dbReference type="PANTHER" id="PTHR43563:SF14">
    <property type="entry name" value="AMINE OXIDASE"/>
    <property type="match status" value="1"/>
</dbReference>
<dbReference type="Gene3D" id="1.10.405.10">
    <property type="entry name" value="Guanine Nucleotide Dissociation Inhibitor, domain 1"/>
    <property type="match status" value="1"/>
</dbReference>
<dbReference type="Gene3D" id="3.50.50.60">
    <property type="entry name" value="FAD/NAD(P)-binding domain"/>
    <property type="match status" value="1"/>
</dbReference>